<dbReference type="InterPro" id="IPR016181">
    <property type="entry name" value="Acyl_CoA_acyltransferase"/>
</dbReference>
<dbReference type="AlphaFoldDB" id="A0A1X7J173"/>
<proteinExistence type="predicted"/>
<feature type="domain" description="BioF2-like acetyltransferase" evidence="1">
    <location>
        <begin position="103"/>
        <end position="248"/>
    </location>
</feature>
<accession>A0A1X7J173</accession>
<reference evidence="3" key="1">
    <citation type="submission" date="2017-04" db="EMBL/GenBank/DDBJ databases">
        <authorList>
            <person name="Varghese N."/>
            <person name="Submissions S."/>
        </authorList>
    </citation>
    <scope>NUCLEOTIDE SEQUENCE [LARGE SCALE GENOMIC DNA]</scope>
    <source>
        <strain evidence="3">DSM 19835</strain>
    </source>
</reference>
<gene>
    <name evidence="2" type="ORF">SAMN03080602_01313</name>
</gene>
<evidence type="ECO:0000313" key="3">
    <source>
        <dbReference type="Proteomes" id="UP000193420"/>
    </source>
</evidence>
<dbReference type="InterPro" id="IPR038740">
    <property type="entry name" value="BioF2-like_GNAT_dom"/>
</dbReference>
<dbReference type="Proteomes" id="UP000193420">
    <property type="component" value="Unassembled WGS sequence"/>
</dbReference>
<dbReference type="OrthoDB" id="1099770at2"/>
<dbReference type="EMBL" id="FXAO01000002">
    <property type="protein sequence ID" value="SMG20489.1"/>
    <property type="molecule type" value="Genomic_DNA"/>
</dbReference>
<sequence>MPKYPLDFYFDLFEKGIFPEVVDYVLYTSDNSKMQRPKKSPTATMLHINGLFYLNNVPDYLDLTLKPGYKSQTFSLTKGFMADLSGYMNFADYLKDNLKPRLRTAVKSGIRRLELSFNITYRVFYGEISQEEYDSLVNSLYHFILKRFDELKEENARISEWERFHQLFLPLIRQEKASLFVIYDDGKPINISLNYHYDKIFFYAIPGFDIDYSKFGLGHIMLYKQIEWCFQNKYKHFDMSMGDLDYKRQWCTNDYYFERHLIYRPKSLNQSILAQLIVYSTQLKLYLKSKNIHLIYHRLIRLLKITKPITNKEITTELGNIQAYTTPLESVELKEYILCQIDFKNEKYSFLLRHLYDYLFTHQLPISDLIVYEIKPNKEYIINGPTTKLKLVFSATQPGDR</sequence>
<dbReference type="STRING" id="188872.SAMN03080602_01313"/>
<keyword evidence="3" id="KW-1185">Reference proteome</keyword>
<organism evidence="2 3">
    <name type="scientific">Arenibacter troitsensis</name>
    <dbReference type="NCBI Taxonomy" id="188872"/>
    <lineage>
        <taxon>Bacteria</taxon>
        <taxon>Pseudomonadati</taxon>
        <taxon>Bacteroidota</taxon>
        <taxon>Flavobacteriia</taxon>
        <taxon>Flavobacteriales</taxon>
        <taxon>Flavobacteriaceae</taxon>
        <taxon>Arenibacter</taxon>
    </lineage>
</organism>
<dbReference type="Gene3D" id="3.40.630.30">
    <property type="match status" value="1"/>
</dbReference>
<keyword evidence="2" id="KW-0808">Transferase</keyword>
<dbReference type="Pfam" id="PF13480">
    <property type="entry name" value="Acetyltransf_6"/>
    <property type="match status" value="1"/>
</dbReference>
<name>A0A1X7J173_9FLAO</name>
<dbReference type="RefSeq" id="WP_085497310.1">
    <property type="nucleotide sequence ID" value="NZ_FXAO01000002.1"/>
</dbReference>
<evidence type="ECO:0000259" key="1">
    <source>
        <dbReference type="Pfam" id="PF13480"/>
    </source>
</evidence>
<protein>
    <submittedName>
        <fullName evidence="2">Acetyltransferase (GNAT) domain-containing protein</fullName>
    </submittedName>
</protein>
<dbReference type="GO" id="GO:0016740">
    <property type="term" value="F:transferase activity"/>
    <property type="evidence" value="ECO:0007669"/>
    <property type="project" value="UniProtKB-KW"/>
</dbReference>
<evidence type="ECO:0000313" key="2">
    <source>
        <dbReference type="EMBL" id="SMG20489.1"/>
    </source>
</evidence>
<dbReference type="SUPFAM" id="SSF55729">
    <property type="entry name" value="Acyl-CoA N-acyltransferases (Nat)"/>
    <property type="match status" value="1"/>
</dbReference>